<dbReference type="SUPFAM" id="SSF52047">
    <property type="entry name" value="RNI-like"/>
    <property type="match status" value="1"/>
</dbReference>
<dbReference type="AlphaFoldDB" id="A0A9R1B7R1"/>
<proteinExistence type="predicted"/>
<dbReference type="InterPro" id="IPR055414">
    <property type="entry name" value="LRR_R13L4/SHOC2-like"/>
</dbReference>
<dbReference type="InterPro" id="IPR032675">
    <property type="entry name" value="LRR_dom_sf"/>
</dbReference>
<organism evidence="3 4">
    <name type="scientific">Triticum turgidum subsp. durum</name>
    <name type="common">Durum wheat</name>
    <name type="synonym">Triticum durum</name>
    <dbReference type="NCBI Taxonomy" id="4567"/>
    <lineage>
        <taxon>Eukaryota</taxon>
        <taxon>Viridiplantae</taxon>
        <taxon>Streptophyta</taxon>
        <taxon>Embryophyta</taxon>
        <taxon>Tracheophyta</taxon>
        <taxon>Spermatophyta</taxon>
        <taxon>Magnoliopsida</taxon>
        <taxon>Liliopsida</taxon>
        <taxon>Poales</taxon>
        <taxon>Poaceae</taxon>
        <taxon>BOP clade</taxon>
        <taxon>Pooideae</taxon>
        <taxon>Triticodae</taxon>
        <taxon>Triticeae</taxon>
        <taxon>Triticinae</taxon>
        <taxon>Triticum</taxon>
    </lineage>
</organism>
<name>A0A9R1B7R1_TRITD</name>
<evidence type="ECO:0000256" key="1">
    <source>
        <dbReference type="ARBA" id="ARBA00022737"/>
    </source>
</evidence>
<dbReference type="Gramene" id="TRITD6Bv1G035650.2">
    <property type="protein sequence ID" value="TRITD6Bv1G035650.2"/>
    <property type="gene ID" value="TRITD6Bv1G035650"/>
</dbReference>
<dbReference type="Proteomes" id="UP000324705">
    <property type="component" value="Chromosome 6B"/>
</dbReference>
<evidence type="ECO:0000259" key="2">
    <source>
        <dbReference type="Pfam" id="PF23598"/>
    </source>
</evidence>
<reference evidence="3 4" key="1">
    <citation type="submission" date="2017-09" db="EMBL/GenBank/DDBJ databases">
        <authorList>
            <consortium name="International Durum Wheat Genome Sequencing Consortium (IDWGSC)"/>
            <person name="Milanesi L."/>
        </authorList>
    </citation>
    <scope>NUCLEOTIDE SEQUENCE [LARGE SCALE GENOMIC DNA]</scope>
    <source>
        <strain evidence="4">cv. Svevo</strain>
    </source>
</reference>
<protein>
    <recommendedName>
        <fullName evidence="2">Disease resistance R13L4/SHOC-2-like LRR domain-containing protein</fullName>
    </recommendedName>
</protein>
<evidence type="ECO:0000313" key="4">
    <source>
        <dbReference type="Proteomes" id="UP000324705"/>
    </source>
</evidence>
<accession>A0A9R1B7R1</accession>
<evidence type="ECO:0000313" key="3">
    <source>
        <dbReference type="EMBL" id="VAI54591.1"/>
    </source>
</evidence>
<dbReference type="Pfam" id="PF23598">
    <property type="entry name" value="LRR_14"/>
    <property type="match status" value="1"/>
</dbReference>
<feature type="domain" description="Disease resistance R13L4/SHOC-2-like LRR" evidence="2">
    <location>
        <begin position="144"/>
        <end position="393"/>
    </location>
</feature>
<dbReference type="EMBL" id="LT934122">
    <property type="protein sequence ID" value="VAI54591.1"/>
    <property type="molecule type" value="Genomic_DNA"/>
</dbReference>
<sequence length="406" mass="46358">MLKCLLAEFMTQFLIIVSKSIEENFVTFVGVPSLTIGTQSKVRRLSMQVEGEGNSIVPLSLTLYHVRSLNVFGVAVEIPSMMEFRHLRIMDFGGCHQLENHHLANVGRLFQLRYLNIRRTKVSELPEEIGCLRCLEMLDIRSTKMQALETLKWCAWQSYIFWQELGQLKNLRKLDLNHDGAQEHKEVIASSLHNLCTQNLCSLTIWNDNDSILLNTLCTSPSLNIQKLSTRSCVLPKVPDWVGYLVNLQKLRLQVKRIRHEDLCILGALPSLLILCLENKENGENESLDRRLAVSREAGFRCLRVFTYFVEGDRMDLIFASRCMPKLEKLKTVFLGSFTDESHRSAGALYFGIENLPGLRTYKFAIRCFGTKRSNADAVKASVERLVSTHPNNRLNLIFEHGPVQS</sequence>
<dbReference type="PANTHER" id="PTHR47186:SF22">
    <property type="entry name" value="OS11G0589401 PROTEIN"/>
    <property type="match status" value="1"/>
</dbReference>
<keyword evidence="4" id="KW-1185">Reference proteome</keyword>
<dbReference type="Gene3D" id="3.80.10.10">
    <property type="entry name" value="Ribonuclease Inhibitor"/>
    <property type="match status" value="1"/>
</dbReference>
<gene>
    <name evidence="3" type="ORF">TRITD_6Bv1G035650</name>
</gene>
<dbReference type="PANTHER" id="PTHR47186">
    <property type="entry name" value="LEUCINE-RICH REPEAT-CONTAINING PROTEIN 57"/>
    <property type="match status" value="1"/>
</dbReference>
<keyword evidence="1" id="KW-0677">Repeat</keyword>